<accession>A0A7W7KFP4</accession>
<protein>
    <submittedName>
        <fullName evidence="2">Chaperonin cofactor prefoldin</fullName>
    </submittedName>
</protein>
<sequence>MASALKIGSPVDANNRKDIEIFTRDNGNLIFVLKEKVNGAYLPDRVGSAHVNGVGDRSVIVLRAAMRQKDDEGNFLTQPRQKDGKFIGYNGKPVDSEEKAARVYVDKTYPNDDSKIIYAQIGVLFVKNTKKDPAKEGAFVPTEQTQVTAKLYSDDEAIEAERNYLRMTKCEKGSDKHKEFADAIDKLRSEGGTWASFFINDAGKLLKDLGHEVRVQAKPAQNKQKDAGKGNDSPAP</sequence>
<comment type="caution">
    <text evidence="2">The sequence shown here is derived from an EMBL/GenBank/DDBJ whole genome shotgun (WGS) entry which is preliminary data.</text>
</comment>
<dbReference type="RefSeq" id="WP_184585700.1">
    <property type="nucleotide sequence ID" value="NZ_JACHLI010000001.1"/>
</dbReference>
<evidence type="ECO:0000313" key="3">
    <source>
        <dbReference type="Proteomes" id="UP000566995"/>
    </source>
</evidence>
<dbReference type="EMBL" id="JACHLI010000001">
    <property type="protein sequence ID" value="MBB4861433.1"/>
    <property type="molecule type" value="Genomic_DNA"/>
</dbReference>
<feature type="region of interest" description="Disordered" evidence="1">
    <location>
        <begin position="216"/>
        <end position="236"/>
    </location>
</feature>
<proteinExistence type="predicted"/>
<evidence type="ECO:0000256" key="1">
    <source>
        <dbReference type="SAM" id="MobiDB-lite"/>
    </source>
</evidence>
<dbReference type="Proteomes" id="UP000566995">
    <property type="component" value="Unassembled WGS sequence"/>
</dbReference>
<organism evidence="2 3">
    <name type="scientific">Pseudomonas nitroreducens</name>
    <dbReference type="NCBI Taxonomy" id="46680"/>
    <lineage>
        <taxon>Bacteria</taxon>
        <taxon>Pseudomonadati</taxon>
        <taxon>Pseudomonadota</taxon>
        <taxon>Gammaproteobacteria</taxon>
        <taxon>Pseudomonadales</taxon>
        <taxon>Pseudomonadaceae</taxon>
        <taxon>Pseudomonas</taxon>
    </lineage>
</organism>
<dbReference type="AlphaFoldDB" id="A0A7W7KFP4"/>
<gene>
    <name evidence="2" type="ORF">HNP46_000244</name>
</gene>
<reference evidence="2 3" key="1">
    <citation type="submission" date="2020-08" db="EMBL/GenBank/DDBJ databases">
        <title>Functional genomics of gut bacteria from endangered species of beetles.</title>
        <authorList>
            <person name="Carlos-Shanley C."/>
        </authorList>
    </citation>
    <scope>NUCLEOTIDE SEQUENCE [LARGE SCALE GENOMIC DNA]</scope>
    <source>
        <strain evidence="2 3">S00179</strain>
    </source>
</reference>
<evidence type="ECO:0000313" key="2">
    <source>
        <dbReference type="EMBL" id="MBB4861433.1"/>
    </source>
</evidence>
<name>A0A7W7KFP4_PSENT</name>